<dbReference type="AlphaFoldDB" id="A0AAW7SZL3"/>
<organism evidence="2 3">
    <name type="scientific">Burkholderia vietnamiensis</name>
    <dbReference type="NCBI Taxonomy" id="60552"/>
    <lineage>
        <taxon>Bacteria</taxon>
        <taxon>Pseudomonadati</taxon>
        <taxon>Pseudomonadota</taxon>
        <taxon>Betaproteobacteria</taxon>
        <taxon>Burkholderiales</taxon>
        <taxon>Burkholderiaceae</taxon>
        <taxon>Burkholderia</taxon>
        <taxon>Burkholderia cepacia complex</taxon>
    </lineage>
</organism>
<gene>
    <name evidence="2" type="ORF">QZM33_15980</name>
</gene>
<protein>
    <submittedName>
        <fullName evidence="2">Uncharacterized protein</fullName>
    </submittedName>
</protein>
<accession>A0AAW7SZL3</accession>
<dbReference type="RefSeq" id="WP_301788614.1">
    <property type="nucleotide sequence ID" value="NZ_JAUJRV010000011.1"/>
</dbReference>
<evidence type="ECO:0000256" key="1">
    <source>
        <dbReference type="SAM" id="MobiDB-lite"/>
    </source>
</evidence>
<comment type="caution">
    <text evidence="2">The sequence shown here is derived from an EMBL/GenBank/DDBJ whole genome shotgun (WGS) entry which is preliminary data.</text>
</comment>
<sequence>MSEFLLKPIGINDLSHVTPPGDARRMRPVGYRNRRMNPDGSSDKLRGQNALIDLPNSPDGMKFSIPAAAIK</sequence>
<proteinExistence type="predicted"/>
<name>A0AAW7SZL3_BURVI</name>
<evidence type="ECO:0000313" key="2">
    <source>
        <dbReference type="EMBL" id="MDN7796437.1"/>
    </source>
</evidence>
<evidence type="ECO:0000313" key="3">
    <source>
        <dbReference type="Proteomes" id="UP001171620"/>
    </source>
</evidence>
<dbReference type="Proteomes" id="UP001171620">
    <property type="component" value="Unassembled WGS sequence"/>
</dbReference>
<reference evidence="2" key="1">
    <citation type="submission" date="2023-07" db="EMBL/GenBank/DDBJ databases">
        <title>A collection of bacterial strains from the Burkholderia cepacia Research Laboratory and Repository.</title>
        <authorList>
            <person name="Lipuma J."/>
            <person name="Spilker T."/>
            <person name="Caverly L."/>
        </authorList>
    </citation>
    <scope>NUCLEOTIDE SEQUENCE</scope>
    <source>
        <strain evidence="2">AU44268</strain>
    </source>
</reference>
<feature type="region of interest" description="Disordered" evidence="1">
    <location>
        <begin position="17"/>
        <end position="47"/>
    </location>
</feature>
<dbReference type="EMBL" id="JAUJRV010000011">
    <property type="protein sequence ID" value="MDN7796437.1"/>
    <property type="molecule type" value="Genomic_DNA"/>
</dbReference>